<evidence type="ECO:0000256" key="4">
    <source>
        <dbReference type="ARBA" id="ARBA00022989"/>
    </source>
</evidence>
<evidence type="ECO:0000313" key="9">
    <source>
        <dbReference type="Proteomes" id="UP001176468"/>
    </source>
</evidence>
<dbReference type="Proteomes" id="UP001176468">
    <property type="component" value="Unassembled WGS sequence"/>
</dbReference>
<evidence type="ECO:0000256" key="5">
    <source>
        <dbReference type="ARBA" id="ARBA00023136"/>
    </source>
</evidence>
<dbReference type="EMBL" id="JAUQSZ010000004">
    <property type="protein sequence ID" value="MDO7842314.1"/>
    <property type="molecule type" value="Genomic_DNA"/>
</dbReference>
<dbReference type="InterPro" id="IPR020846">
    <property type="entry name" value="MFS_dom"/>
</dbReference>
<dbReference type="Pfam" id="PF07690">
    <property type="entry name" value="MFS_1"/>
    <property type="match status" value="1"/>
</dbReference>
<dbReference type="InterPro" id="IPR011701">
    <property type="entry name" value="MFS"/>
</dbReference>
<evidence type="ECO:0000259" key="7">
    <source>
        <dbReference type="PROSITE" id="PS50850"/>
    </source>
</evidence>
<feature type="transmembrane region" description="Helical" evidence="6">
    <location>
        <begin position="347"/>
        <end position="366"/>
    </location>
</feature>
<evidence type="ECO:0000256" key="6">
    <source>
        <dbReference type="SAM" id="Phobius"/>
    </source>
</evidence>
<feature type="transmembrane region" description="Helical" evidence="6">
    <location>
        <begin position="320"/>
        <end position="341"/>
    </location>
</feature>
<comment type="subcellular location">
    <subcellularLocation>
        <location evidence="1">Membrane</location>
        <topology evidence="1">Multi-pass membrane protein</topology>
    </subcellularLocation>
</comment>
<gene>
    <name evidence="8" type="ORF">Q5H94_08240</name>
</gene>
<keyword evidence="2" id="KW-0813">Transport</keyword>
<evidence type="ECO:0000256" key="1">
    <source>
        <dbReference type="ARBA" id="ARBA00004141"/>
    </source>
</evidence>
<feature type="transmembrane region" description="Helical" evidence="6">
    <location>
        <begin position="410"/>
        <end position="432"/>
    </location>
</feature>
<evidence type="ECO:0000256" key="3">
    <source>
        <dbReference type="ARBA" id="ARBA00022692"/>
    </source>
</evidence>
<proteinExistence type="predicted"/>
<dbReference type="InterPro" id="IPR036259">
    <property type="entry name" value="MFS_trans_sf"/>
</dbReference>
<keyword evidence="4 6" id="KW-1133">Transmembrane helix</keyword>
<reference evidence="8" key="1">
    <citation type="submission" date="2023-07" db="EMBL/GenBank/DDBJ databases">
        <authorList>
            <person name="Kim M.K."/>
        </authorList>
    </citation>
    <scope>NUCLEOTIDE SEQUENCE</scope>
    <source>
        <strain evidence="8">CA1-15</strain>
    </source>
</reference>
<dbReference type="PANTHER" id="PTHR23505:SF79">
    <property type="entry name" value="PROTEIN SPINSTER"/>
    <property type="match status" value="1"/>
</dbReference>
<dbReference type="SUPFAM" id="SSF103473">
    <property type="entry name" value="MFS general substrate transporter"/>
    <property type="match status" value="1"/>
</dbReference>
<feature type="transmembrane region" description="Helical" evidence="6">
    <location>
        <begin position="378"/>
        <end position="404"/>
    </location>
</feature>
<dbReference type="PROSITE" id="PS50850">
    <property type="entry name" value="MFS"/>
    <property type="match status" value="1"/>
</dbReference>
<feature type="transmembrane region" description="Helical" evidence="6">
    <location>
        <begin position="189"/>
        <end position="210"/>
    </location>
</feature>
<dbReference type="Gene3D" id="1.20.1250.20">
    <property type="entry name" value="MFS general substrate transporter like domains"/>
    <property type="match status" value="2"/>
</dbReference>
<keyword evidence="5 6" id="KW-0472">Membrane</keyword>
<keyword evidence="3 6" id="KW-0812">Transmembrane</keyword>
<dbReference type="InterPro" id="IPR044770">
    <property type="entry name" value="MFS_spinster-like"/>
</dbReference>
<evidence type="ECO:0000256" key="2">
    <source>
        <dbReference type="ARBA" id="ARBA00022448"/>
    </source>
</evidence>
<accession>A0ABT8ZYW8</accession>
<feature type="transmembrane region" description="Helical" evidence="6">
    <location>
        <begin position="55"/>
        <end position="80"/>
    </location>
</feature>
<protein>
    <submittedName>
        <fullName evidence="8">MFS transporter</fullName>
    </submittedName>
</protein>
<sequence>MTSTTPSPPGATRGYLTGGAMVALFLSFYVIAFIDRQVINMMVKPIQAHLGFTELQMSWLMGPSFGLFFALCGLLMGGLIDRFSRRWLTTGAIIVWGLATCVCGLAGAFPVLLIGRMGVGVGESALTPAAHSLITEQFPREKLSTALATYSLGSVIGTGLATILGGQLVHLIAEGSPQAVPVIGTVQPWQMVFLAVGVPTVLLAPLALLVKERIDRRHEAVAGRDMSMSIAAFFRFCASNPRLFFGLPVAFGTLNIITNSLLSWIPTFMQRTYGWNIANIGLAWGTEHIIAGLIGQIGGAMLVDRLYARGMADAHVRYQWVGVLIGVPATIIGLLSGNPWIFLGTMAIYSVLCYPFLGYAVAALQLHTPPHLRGRMSAWFYAVITVLGSLIGAPITAFITQSVFVDKAKIGLSMVTVMAIFAPIVVLLLMWVGNNLRAMNHKEQ</sequence>
<feature type="domain" description="Major facilitator superfamily (MFS) profile" evidence="7">
    <location>
        <begin position="21"/>
        <end position="437"/>
    </location>
</feature>
<name>A0ABT8ZYW8_9SPHN</name>
<dbReference type="PANTHER" id="PTHR23505">
    <property type="entry name" value="SPINSTER"/>
    <property type="match status" value="1"/>
</dbReference>
<evidence type="ECO:0000313" key="8">
    <source>
        <dbReference type="EMBL" id="MDO7842314.1"/>
    </source>
</evidence>
<feature type="transmembrane region" description="Helical" evidence="6">
    <location>
        <begin position="243"/>
        <end position="269"/>
    </location>
</feature>
<feature type="transmembrane region" description="Helical" evidence="6">
    <location>
        <begin position="147"/>
        <end position="169"/>
    </location>
</feature>
<keyword evidence="9" id="KW-1185">Reference proteome</keyword>
<comment type="caution">
    <text evidence="8">The sequence shown here is derived from an EMBL/GenBank/DDBJ whole genome shotgun (WGS) entry which is preliminary data.</text>
</comment>
<feature type="transmembrane region" description="Helical" evidence="6">
    <location>
        <begin position="15"/>
        <end position="34"/>
    </location>
</feature>
<organism evidence="8 9">
    <name type="scientific">Sphingomonas immobilis</name>
    <dbReference type="NCBI Taxonomy" id="3063997"/>
    <lineage>
        <taxon>Bacteria</taxon>
        <taxon>Pseudomonadati</taxon>
        <taxon>Pseudomonadota</taxon>
        <taxon>Alphaproteobacteria</taxon>
        <taxon>Sphingomonadales</taxon>
        <taxon>Sphingomonadaceae</taxon>
        <taxon>Sphingomonas</taxon>
    </lineage>
</organism>
<feature type="transmembrane region" description="Helical" evidence="6">
    <location>
        <begin position="289"/>
        <end position="308"/>
    </location>
</feature>
<dbReference type="RefSeq" id="WP_304560780.1">
    <property type="nucleotide sequence ID" value="NZ_JAUQSZ010000004.1"/>
</dbReference>
<feature type="transmembrane region" description="Helical" evidence="6">
    <location>
        <begin position="92"/>
        <end position="114"/>
    </location>
</feature>